<sequence length="171" mass="18197">MSGFSYAEVGATRADVLPRGYNHLRYRTRIGDASVLAAAAEAVLTFAPQRAIGVRITADGPRAVEGLTVTSGLGVGSLRIAAPCEVVWVEGGPQRAGFAYGTLAGHPESGEEAFLVEVADESVWFSVIAFSRPARWYTKAAGPVVVGFQHTYARLLGRALRRLTARNGHAR</sequence>
<evidence type="ECO:0000313" key="3">
    <source>
        <dbReference type="Proteomes" id="UP001596392"/>
    </source>
</evidence>
<name>A0ABW2GLP6_9ACTN</name>
<dbReference type="InterPro" id="IPR014457">
    <property type="entry name" value="UCP010260"/>
</dbReference>
<accession>A0ABW2GLP6</accession>
<evidence type="ECO:0000313" key="2">
    <source>
        <dbReference type="EMBL" id="MFC7240965.1"/>
    </source>
</evidence>
<dbReference type="Pfam" id="PF09348">
    <property type="entry name" value="DUF1990"/>
    <property type="match status" value="1"/>
</dbReference>
<feature type="domain" description="DUF1990" evidence="1">
    <location>
        <begin position="5"/>
        <end position="159"/>
    </location>
</feature>
<keyword evidence="3" id="KW-1185">Reference proteome</keyword>
<gene>
    <name evidence="2" type="ORF">ACFQO7_00600</name>
</gene>
<evidence type="ECO:0000259" key="1">
    <source>
        <dbReference type="Pfam" id="PF09348"/>
    </source>
</evidence>
<dbReference type="EMBL" id="JBHTAC010000001">
    <property type="protein sequence ID" value="MFC7240965.1"/>
    <property type="molecule type" value="Genomic_DNA"/>
</dbReference>
<comment type="caution">
    <text evidence="2">The sequence shown here is derived from an EMBL/GenBank/DDBJ whole genome shotgun (WGS) entry which is preliminary data.</text>
</comment>
<proteinExistence type="predicted"/>
<organism evidence="2 3">
    <name type="scientific">Catellatospora aurea</name>
    <dbReference type="NCBI Taxonomy" id="1337874"/>
    <lineage>
        <taxon>Bacteria</taxon>
        <taxon>Bacillati</taxon>
        <taxon>Actinomycetota</taxon>
        <taxon>Actinomycetes</taxon>
        <taxon>Micromonosporales</taxon>
        <taxon>Micromonosporaceae</taxon>
        <taxon>Catellatospora</taxon>
    </lineage>
</organism>
<dbReference type="InterPro" id="IPR018960">
    <property type="entry name" value="DUF1990"/>
</dbReference>
<protein>
    <submittedName>
        <fullName evidence="2">DUF1990 family protein</fullName>
    </submittedName>
</protein>
<dbReference type="PIRSF" id="PIRSF010260">
    <property type="entry name" value="UCP010260"/>
    <property type="match status" value="1"/>
</dbReference>
<dbReference type="RefSeq" id="WP_376804467.1">
    <property type="nucleotide sequence ID" value="NZ_JBHTAC010000001.1"/>
</dbReference>
<reference evidence="3" key="1">
    <citation type="journal article" date="2019" name="Int. J. Syst. Evol. Microbiol.">
        <title>The Global Catalogue of Microorganisms (GCM) 10K type strain sequencing project: providing services to taxonomists for standard genome sequencing and annotation.</title>
        <authorList>
            <consortium name="The Broad Institute Genomics Platform"/>
            <consortium name="The Broad Institute Genome Sequencing Center for Infectious Disease"/>
            <person name="Wu L."/>
            <person name="Ma J."/>
        </authorList>
    </citation>
    <scope>NUCLEOTIDE SEQUENCE [LARGE SCALE GENOMIC DNA]</scope>
    <source>
        <strain evidence="3">CGMCC 1.9106</strain>
    </source>
</reference>
<dbReference type="PANTHER" id="PTHR34202">
    <property type="entry name" value="UPF0548 PROTEIN"/>
    <property type="match status" value="1"/>
</dbReference>
<dbReference type="Proteomes" id="UP001596392">
    <property type="component" value="Unassembled WGS sequence"/>
</dbReference>
<dbReference type="PANTHER" id="PTHR34202:SF1">
    <property type="entry name" value="UPF0548 PROTEIN"/>
    <property type="match status" value="1"/>
</dbReference>